<dbReference type="STRING" id="623280.SAMN05660226_02336"/>
<evidence type="ECO:0000313" key="3">
    <source>
        <dbReference type="Proteomes" id="UP000190541"/>
    </source>
</evidence>
<dbReference type="AlphaFoldDB" id="A0A1T5CU29"/>
<evidence type="ECO:0000256" key="1">
    <source>
        <dbReference type="SAM" id="MobiDB-lite"/>
    </source>
</evidence>
<feature type="compositionally biased region" description="Polar residues" evidence="1">
    <location>
        <begin position="32"/>
        <end position="52"/>
    </location>
</feature>
<protein>
    <submittedName>
        <fullName evidence="2">Uncharacterized protein</fullName>
    </submittedName>
</protein>
<feature type="region of interest" description="Disordered" evidence="1">
    <location>
        <begin position="32"/>
        <end position="53"/>
    </location>
</feature>
<reference evidence="2 3" key="1">
    <citation type="submission" date="2017-02" db="EMBL/GenBank/DDBJ databases">
        <authorList>
            <person name="Peterson S.W."/>
        </authorList>
    </citation>
    <scope>NUCLEOTIDE SEQUENCE [LARGE SCALE GENOMIC DNA]</scope>
    <source>
        <strain evidence="2 3">DSM 22899</strain>
    </source>
</reference>
<evidence type="ECO:0000313" key="2">
    <source>
        <dbReference type="EMBL" id="SKB62821.1"/>
    </source>
</evidence>
<gene>
    <name evidence="2" type="ORF">SAMN05660226_02336</name>
</gene>
<name>A0A1T5CU29_9SPHI</name>
<dbReference type="EMBL" id="FUYS01000005">
    <property type="protein sequence ID" value="SKB62821.1"/>
    <property type="molecule type" value="Genomic_DNA"/>
</dbReference>
<sequence length="102" mass="11056">MVAVMMFSVCFAVAKHKAEKNKPANALQMQWEFNPQGEDQSTTNPENYQPGSLGSCEGDDEVCGIIAPEGEPGHPLIVENSDLYNRILTLDGSAGDVFLRAN</sequence>
<proteinExistence type="predicted"/>
<keyword evidence="3" id="KW-1185">Reference proteome</keyword>
<accession>A0A1T5CU29</accession>
<organism evidence="2 3">
    <name type="scientific">Parapedobacter luteus</name>
    <dbReference type="NCBI Taxonomy" id="623280"/>
    <lineage>
        <taxon>Bacteria</taxon>
        <taxon>Pseudomonadati</taxon>
        <taxon>Bacteroidota</taxon>
        <taxon>Sphingobacteriia</taxon>
        <taxon>Sphingobacteriales</taxon>
        <taxon>Sphingobacteriaceae</taxon>
        <taxon>Parapedobacter</taxon>
    </lineage>
</organism>
<dbReference type="Proteomes" id="UP000190541">
    <property type="component" value="Unassembled WGS sequence"/>
</dbReference>